<dbReference type="KEGG" id="dfl:DFE_2049"/>
<reference evidence="2 3" key="1">
    <citation type="journal article" date="2018" name="Sci. Adv.">
        <title>Multi-heme cytochromes provide a pathway for survival in energy-limited environments.</title>
        <authorList>
            <person name="Deng X."/>
            <person name="Dohmae N."/>
            <person name="Nealson K.H."/>
            <person name="Hashimoto K."/>
            <person name="Okamoto A."/>
        </authorList>
    </citation>
    <scope>NUCLEOTIDE SEQUENCE [LARGE SCALE GENOMIC DNA]</scope>
    <source>
        <strain evidence="2 3">IS5</strain>
    </source>
</reference>
<proteinExistence type="predicted"/>
<keyword evidence="3" id="KW-1185">Reference proteome</keyword>
<keyword evidence="1" id="KW-1133">Transmembrane helix</keyword>
<feature type="transmembrane region" description="Helical" evidence="1">
    <location>
        <begin position="48"/>
        <end position="65"/>
    </location>
</feature>
<dbReference type="EMBL" id="AP017378">
    <property type="protein sequence ID" value="BBD08775.1"/>
    <property type="molecule type" value="Genomic_DNA"/>
</dbReference>
<sequence length="120" mass="14154">MQILDNTLAIIYRALSISLNLIGPVSLLLYLALMCLIYLAYYKRGLRLGSFVHIMGCIFFFFIVWNHPGYRWYKMRPWNGGYVYTLVMIVVYVYLPMKLVMFGTELWRNLTPKGKSDKPR</sequence>
<dbReference type="OrthoDB" id="9926505at2"/>
<gene>
    <name evidence="2" type="ORF">DFE_2049</name>
</gene>
<accession>A0A2Z6B012</accession>
<keyword evidence="1" id="KW-0472">Membrane</keyword>
<protein>
    <submittedName>
        <fullName evidence="2">Cytochrome c assembly protein</fullName>
    </submittedName>
</protein>
<name>A0A2Z6B012_9BACT</name>
<keyword evidence="1" id="KW-0812">Transmembrane</keyword>
<evidence type="ECO:0000313" key="3">
    <source>
        <dbReference type="Proteomes" id="UP000269883"/>
    </source>
</evidence>
<dbReference type="Proteomes" id="UP000269883">
    <property type="component" value="Chromosome"/>
</dbReference>
<dbReference type="RefSeq" id="WP_126379158.1">
    <property type="nucleotide sequence ID" value="NZ_AP017378.1"/>
</dbReference>
<dbReference type="AlphaFoldDB" id="A0A2Z6B012"/>
<feature type="transmembrane region" description="Helical" evidence="1">
    <location>
        <begin position="21"/>
        <end position="41"/>
    </location>
</feature>
<evidence type="ECO:0000313" key="2">
    <source>
        <dbReference type="EMBL" id="BBD08775.1"/>
    </source>
</evidence>
<feature type="transmembrane region" description="Helical" evidence="1">
    <location>
        <begin position="77"/>
        <end position="95"/>
    </location>
</feature>
<evidence type="ECO:0000256" key="1">
    <source>
        <dbReference type="SAM" id="Phobius"/>
    </source>
</evidence>
<organism evidence="2 3">
    <name type="scientific">Desulfovibrio ferrophilus</name>
    <dbReference type="NCBI Taxonomy" id="241368"/>
    <lineage>
        <taxon>Bacteria</taxon>
        <taxon>Pseudomonadati</taxon>
        <taxon>Thermodesulfobacteriota</taxon>
        <taxon>Desulfovibrionia</taxon>
        <taxon>Desulfovibrionales</taxon>
        <taxon>Desulfovibrionaceae</taxon>
        <taxon>Desulfovibrio</taxon>
    </lineage>
</organism>